<keyword evidence="2" id="KW-1185">Reference proteome</keyword>
<sequence length="112" mass="12775">MRCQERGMVHADVMLYRGGARHEDEKVRNKRLEPGMVLLSNEFCRFCKGKKGTWRFRGGVSLYGERKGYNSTVGLACSITPVLGFRMVRFGPLCKIIILPRLTGPQLEKDRV</sequence>
<dbReference type="KEGG" id="ssl:SS1G_00359"/>
<reference evidence="2" key="1">
    <citation type="journal article" date="2011" name="PLoS Genet.">
        <title>Genomic analysis of the necrotrophic fungal pathogens Sclerotinia sclerotiorum and Botrytis cinerea.</title>
        <authorList>
            <person name="Amselem J."/>
            <person name="Cuomo C.A."/>
            <person name="van Kan J.A."/>
            <person name="Viaud M."/>
            <person name="Benito E.P."/>
            <person name="Couloux A."/>
            <person name="Coutinho P.M."/>
            <person name="de Vries R.P."/>
            <person name="Dyer P.S."/>
            <person name="Fillinger S."/>
            <person name="Fournier E."/>
            <person name="Gout L."/>
            <person name="Hahn M."/>
            <person name="Kohn L."/>
            <person name="Lapalu N."/>
            <person name="Plummer K.M."/>
            <person name="Pradier J.M."/>
            <person name="Quevillon E."/>
            <person name="Sharon A."/>
            <person name="Simon A."/>
            <person name="ten Have A."/>
            <person name="Tudzynski B."/>
            <person name="Tudzynski P."/>
            <person name="Wincker P."/>
            <person name="Andrew M."/>
            <person name="Anthouard V."/>
            <person name="Beever R.E."/>
            <person name="Beffa R."/>
            <person name="Benoit I."/>
            <person name="Bouzid O."/>
            <person name="Brault B."/>
            <person name="Chen Z."/>
            <person name="Choquer M."/>
            <person name="Collemare J."/>
            <person name="Cotton P."/>
            <person name="Danchin E.G."/>
            <person name="Da Silva C."/>
            <person name="Gautier A."/>
            <person name="Giraud C."/>
            <person name="Giraud T."/>
            <person name="Gonzalez C."/>
            <person name="Grossetete S."/>
            <person name="Guldener U."/>
            <person name="Henrissat B."/>
            <person name="Howlett B.J."/>
            <person name="Kodira C."/>
            <person name="Kretschmer M."/>
            <person name="Lappartient A."/>
            <person name="Leroch M."/>
            <person name="Levis C."/>
            <person name="Mauceli E."/>
            <person name="Neuveglise C."/>
            <person name="Oeser B."/>
            <person name="Pearson M."/>
            <person name="Poulain J."/>
            <person name="Poussereau N."/>
            <person name="Quesneville H."/>
            <person name="Rascle C."/>
            <person name="Schumacher J."/>
            <person name="Segurens B."/>
            <person name="Sexton A."/>
            <person name="Silva E."/>
            <person name="Sirven C."/>
            <person name="Soanes D.M."/>
            <person name="Talbot N.J."/>
            <person name="Templeton M."/>
            <person name="Yandava C."/>
            <person name="Yarden O."/>
            <person name="Zeng Q."/>
            <person name="Rollins J.A."/>
            <person name="Lebrun M.H."/>
            <person name="Dickman M."/>
        </authorList>
    </citation>
    <scope>NUCLEOTIDE SEQUENCE [LARGE SCALE GENOMIC DNA]</scope>
    <source>
        <strain evidence="2">ATCC 18683 / 1980 / Ss-1</strain>
    </source>
</reference>
<dbReference type="InParanoid" id="A7E4Y7"/>
<dbReference type="AlphaFoldDB" id="A7E4Y7"/>
<dbReference type="RefSeq" id="XP_001598273.1">
    <property type="nucleotide sequence ID" value="XM_001598223.1"/>
</dbReference>
<evidence type="ECO:0000313" key="1">
    <source>
        <dbReference type="EMBL" id="EDN90959.1"/>
    </source>
</evidence>
<protein>
    <submittedName>
        <fullName evidence="1">Uncharacterized protein</fullName>
    </submittedName>
</protein>
<dbReference type="Proteomes" id="UP000001312">
    <property type="component" value="Unassembled WGS sequence"/>
</dbReference>
<evidence type="ECO:0000313" key="2">
    <source>
        <dbReference type="Proteomes" id="UP000001312"/>
    </source>
</evidence>
<accession>A7E4Y7</accession>
<gene>
    <name evidence="1" type="ORF">SS1G_00359</name>
</gene>
<dbReference type="EMBL" id="CH476621">
    <property type="protein sequence ID" value="EDN90959.1"/>
    <property type="molecule type" value="Genomic_DNA"/>
</dbReference>
<proteinExistence type="predicted"/>
<dbReference type="GeneID" id="5494190"/>
<name>A7E4Y7_SCLS1</name>
<organism evidence="1 2">
    <name type="scientific">Sclerotinia sclerotiorum (strain ATCC 18683 / 1980 / Ss-1)</name>
    <name type="common">White mold</name>
    <name type="synonym">Whetzelinia sclerotiorum</name>
    <dbReference type="NCBI Taxonomy" id="665079"/>
    <lineage>
        <taxon>Eukaryota</taxon>
        <taxon>Fungi</taxon>
        <taxon>Dikarya</taxon>
        <taxon>Ascomycota</taxon>
        <taxon>Pezizomycotina</taxon>
        <taxon>Leotiomycetes</taxon>
        <taxon>Helotiales</taxon>
        <taxon>Sclerotiniaceae</taxon>
        <taxon>Sclerotinia</taxon>
    </lineage>
</organism>
<dbReference type="HOGENOM" id="CLU_2147378_0_0_1"/>